<feature type="chain" id="PRO_5041942085" evidence="1">
    <location>
        <begin position="18"/>
        <end position="86"/>
    </location>
</feature>
<feature type="signal peptide" evidence="1">
    <location>
        <begin position="1"/>
        <end position="17"/>
    </location>
</feature>
<dbReference type="Proteomes" id="UP001292079">
    <property type="component" value="Unassembled WGS sequence"/>
</dbReference>
<reference evidence="2" key="2">
    <citation type="journal article" date="2023" name="Infect Dis Poverty">
        <title>Chromosome-scale genome of the human blood fluke Schistosoma mekongi and its implications for public health.</title>
        <authorList>
            <person name="Zhou M."/>
            <person name="Xu L."/>
            <person name="Xu D."/>
            <person name="Chen W."/>
            <person name="Khan J."/>
            <person name="Hu Y."/>
            <person name="Huang H."/>
            <person name="Wei H."/>
            <person name="Zhang Y."/>
            <person name="Chusongsang P."/>
            <person name="Tanasarnprasert K."/>
            <person name="Hu X."/>
            <person name="Limpanont Y."/>
            <person name="Lv Z."/>
        </authorList>
    </citation>
    <scope>NUCLEOTIDE SEQUENCE</scope>
    <source>
        <strain evidence="2">LV_2022a</strain>
    </source>
</reference>
<reference evidence="2" key="1">
    <citation type="submission" date="2022-04" db="EMBL/GenBank/DDBJ databases">
        <authorList>
            <person name="Xu L."/>
            <person name="Lv Z."/>
        </authorList>
    </citation>
    <scope>NUCLEOTIDE SEQUENCE</scope>
    <source>
        <strain evidence="2">LV_2022a</strain>
    </source>
</reference>
<sequence length="86" mass="10352">MLKISVLLLICASHCLSQFNFEKYANLPTYDGEDSSEDYVNSKLTDSELYDRYRIRRHFMPQRFGKRYAGFIPQRFGKRLYEKTRQ</sequence>
<dbReference type="EMBL" id="JALJAT010000008">
    <property type="protein sequence ID" value="KAK4467693.1"/>
    <property type="molecule type" value="Genomic_DNA"/>
</dbReference>
<keyword evidence="3" id="KW-1185">Reference proteome</keyword>
<accession>A0AAE2D199</accession>
<evidence type="ECO:0000313" key="2">
    <source>
        <dbReference type="EMBL" id="KAK4467693.1"/>
    </source>
</evidence>
<name>A0AAE2D199_SCHME</name>
<dbReference type="AlphaFoldDB" id="A0AAE2D199"/>
<evidence type="ECO:0000313" key="3">
    <source>
        <dbReference type="Proteomes" id="UP001292079"/>
    </source>
</evidence>
<proteinExistence type="predicted"/>
<gene>
    <name evidence="2" type="ORF">MN116_008630</name>
</gene>
<evidence type="ECO:0000256" key="1">
    <source>
        <dbReference type="SAM" id="SignalP"/>
    </source>
</evidence>
<organism evidence="2 3">
    <name type="scientific">Schistosoma mekongi</name>
    <name type="common">Parasitic worm</name>
    <dbReference type="NCBI Taxonomy" id="38744"/>
    <lineage>
        <taxon>Eukaryota</taxon>
        <taxon>Metazoa</taxon>
        <taxon>Spiralia</taxon>
        <taxon>Lophotrochozoa</taxon>
        <taxon>Platyhelminthes</taxon>
        <taxon>Trematoda</taxon>
        <taxon>Digenea</taxon>
        <taxon>Strigeidida</taxon>
        <taxon>Schistosomatoidea</taxon>
        <taxon>Schistosomatidae</taxon>
        <taxon>Schistosoma</taxon>
    </lineage>
</organism>
<keyword evidence="1" id="KW-0732">Signal</keyword>
<protein>
    <submittedName>
        <fullName evidence="2">Uncharacterized protein</fullName>
    </submittedName>
</protein>
<comment type="caution">
    <text evidence="2">The sequence shown here is derived from an EMBL/GenBank/DDBJ whole genome shotgun (WGS) entry which is preliminary data.</text>
</comment>